<dbReference type="Gene3D" id="3.30.1150.10">
    <property type="match status" value="1"/>
</dbReference>
<feature type="chain" id="PRO_5045741722" evidence="5">
    <location>
        <begin position="33"/>
        <end position="154"/>
    </location>
</feature>
<dbReference type="RefSeq" id="WP_221032421.1">
    <property type="nucleotide sequence ID" value="NZ_CP139781.1"/>
</dbReference>
<keyword evidence="5" id="KW-0732">Signal</keyword>
<proteinExistence type="predicted"/>
<evidence type="ECO:0000256" key="3">
    <source>
        <dbReference type="ARBA" id="ARBA00022989"/>
    </source>
</evidence>
<evidence type="ECO:0000256" key="5">
    <source>
        <dbReference type="SAM" id="SignalP"/>
    </source>
</evidence>
<evidence type="ECO:0000256" key="4">
    <source>
        <dbReference type="ARBA" id="ARBA00023136"/>
    </source>
</evidence>
<dbReference type="InterPro" id="IPR037682">
    <property type="entry name" value="TonB_C"/>
</dbReference>
<feature type="signal peptide" evidence="5">
    <location>
        <begin position="1"/>
        <end position="32"/>
    </location>
</feature>
<organism evidence="7 8">
    <name type="scientific">Actomonas aquatica</name>
    <dbReference type="NCBI Taxonomy" id="2866162"/>
    <lineage>
        <taxon>Bacteria</taxon>
        <taxon>Pseudomonadati</taxon>
        <taxon>Verrucomicrobiota</taxon>
        <taxon>Opitutia</taxon>
        <taxon>Opitutales</taxon>
        <taxon>Opitutaceae</taxon>
        <taxon>Actomonas</taxon>
    </lineage>
</organism>
<sequence>MPNPHRSKPYLVTRVGLLLICTGALFSGCATGNEKQYVNRAMAPEDFAFAAKTAEWDSPPVFLKGKAPTLPYAALQHSNFPRHGIVELAYTITAEGRVQDIRILSATHPQYAAGVIHNLKHWRFKPATKDGHPVTAEVRQTFTLDPYPKRAPVV</sequence>
<reference evidence="7 8" key="1">
    <citation type="submission" date="2021-08" db="EMBL/GenBank/DDBJ databases">
        <authorList>
            <person name="Zhang D."/>
            <person name="Zhang A."/>
            <person name="Wang L."/>
        </authorList>
    </citation>
    <scope>NUCLEOTIDE SEQUENCE [LARGE SCALE GENOMIC DNA]</scope>
    <source>
        <strain evidence="7 8">WL0086</strain>
    </source>
</reference>
<dbReference type="Pfam" id="PF03544">
    <property type="entry name" value="TonB_C"/>
    <property type="match status" value="1"/>
</dbReference>
<dbReference type="SUPFAM" id="SSF74653">
    <property type="entry name" value="TolA/TonB C-terminal domain"/>
    <property type="match status" value="1"/>
</dbReference>
<evidence type="ECO:0000313" key="8">
    <source>
        <dbReference type="Proteomes" id="UP000738431"/>
    </source>
</evidence>
<protein>
    <submittedName>
        <fullName evidence="7">TonB family protein</fullName>
    </submittedName>
</protein>
<evidence type="ECO:0000259" key="6">
    <source>
        <dbReference type="Pfam" id="PF03544"/>
    </source>
</evidence>
<keyword evidence="4" id="KW-0472">Membrane</keyword>
<keyword evidence="2" id="KW-0812">Transmembrane</keyword>
<dbReference type="InterPro" id="IPR006260">
    <property type="entry name" value="TonB/TolA_C"/>
</dbReference>
<feature type="domain" description="TonB C-terminal" evidence="6">
    <location>
        <begin position="82"/>
        <end position="142"/>
    </location>
</feature>
<comment type="subcellular location">
    <subcellularLocation>
        <location evidence="1">Membrane</location>
        <topology evidence="1">Single-pass membrane protein</topology>
    </subcellularLocation>
</comment>
<evidence type="ECO:0000256" key="2">
    <source>
        <dbReference type="ARBA" id="ARBA00022692"/>
    </source>
</evidence>
<reference evidence="7 8" key="2">
    <citation type="submission" date="2023-12" db="EMBL/GenBank/DDBJ databases">
        <title>Description of an unclassified Opitutus bacterium of Verrucomicrobiota.</title>
        <authorList>
            <person name="Zhang D.-F."/>
        </authorList>
    </citation>
    <scope>NUCLEOTIDE SEQUENCE [LARGE SCALE GENOMIC DNA]</scope>
    <source>
        <strain evidence="7 8">WL0086</strain>
    </source>
</reference>
<evidence type="ECO:0000313" key="7">
    <source>
        <dbReference type="EMBL" id="WRQ88300.1"/>
    </source>
</evidence>
<dbReference type="EMBL" id="CP139781">
    <property type="protein sequence ID" value="WRQ88300.1"/>
    <property type="molecule type" value="Genomic_DNA"/>
</dbReference>
<evidence type="ECO:0000256" key="1">
    <source>
        <dbReference type="ARBA" id="ARBA00004167"/>
    </source>
</evidence>
<dbReference type="PROSITE" id="PS51257">
    <property type="entry name" value="PROKAR_LIPOPROTEIN"/>
    <property type="match status" value="1"/>
</dbReference>
<gene>
    <name evidence="7" type="ORF">K1X11_002710</name>
</gene>
<dbReference type="Proteomes" id="UP000738431">
    <property type="component" value="Chromosome"/>
</dbReference>
<accession>A0ABZ1C9I3</accession>
<name>A0ABZ1C9I3_9BACT</name>
<dbReference type="NCBIfam" id="TIGR01352">
    <property type="entry name" value="tonB_Cterm"/>
    <property type="match status" value="1"/>
</dbReference>
<keyword evidence="3" id="KW-1133">Transmembrane helix</keyword>
<keyword evidence="8" id="KW-1185">Reference proteome</keyword>